<comment type="caution">
    <text evidence="2">The sequence shown here is derived from an EMBL/GenBank/DDBJ whole genome shotgun (WGS) entry which is preliminary data.</text>
</comment>
<evidence type="ECO:0000259" key="1">
    <source>
        <dbReference type="PROSITE" id="PS50943"/>
    </source>
</evidence>
<name>A0ABS2A281_9ACTN</name>
<sequence>MPEHVEIRPLEIVTRAFPARPSALPDVRDFVRRHLSDRPVSDDDVRVLGERVAGVLLSGAGSAGVIEVSLRILPSSAEVDVVFVPATAPAPPPLVSGQTFAAWLTDRLRAEGLTIEAAARRLEVSTKTISRWMAGVTEPRLRDLVRIRASFGEPPFH</sequence>
<dbReference type="Gene3D" id="1.10.260.40">
    <property type="entry name" value="lambda repressor-like DNA-binding domains"/>
    <property type="match status" value="1"/>
</dbReference>
<reference evidence="2 3" key="1">
    <citation type="submission" date="2021-01" db="EMBL/GenBank/DDBJ databases">
        <title>Actinoplanes sp. nov. LDG1-06 isolated from lichen.</title>
        <authorList>
            <person name="Saeng-In P."/>
            <person name="Phongsopitanun W."/>
            <person name="Kanchanasin P."/>
            <person name="Yuki M."/>
            <person name="Kudo T."/>
            <person name="Ohkuma M."/>
            <person name="Tanasupawat S."/>
        </authorList>
    </citation>
    <scope>NUCLEOTIDE SEQUENCE [LARGE SCALE GENOMIC DNA]</scope>
    <source>
        <strain evidence="2 3">LDG1-06</strain>
    </source>
</reference>
<dbReference type="CDD" id="cd00093">
    <property type="entry name" value="HTH_XRE"/>
    <property type="match status" value="1"/>
</dbReference>
<feature type="domain" description="HTH cro/C1-type" evidence="1">
    <location>
        <begin position="112"/>
        <end position="157"/>
    </location>
</feature>
<dbReference type="Proteomes" id="UP000632138">
    <property type="component" value="Unassembled WGS sequence"/>
</dbReference>
<dbReference type="EMBL" id="JAENHP010000001">
    <property type="protein sequence ID" value="MBM2613951.1"/>
    <property type="molecule type" value="Genomic_DNA"/>
</dbReference>
<dbReference type="InterPro" id="IPR001387">
    <property type="entry name" value="Cro/C1-type_HTH"/>
</dbReference>
<gene>
    <name evidence="2" type="ORF">JIG36_00080</name>
</gene>
<evidence type="ECO:0000313" key="2">
    <source>
        <dbReference type="EMBL" id="MBM2613951.1"/>
    </source>
</evidence>
<evidence type="ECO:0000313" key="3">
    <source>
        <dbReference type="Proteomes" id="UP000632138"/>
    </source>
</evidence>
<protein>
    <submittedName>
        <fullName evidence="2">Helix-turn-helix transcriptional regulator</fullName>
    </submittedName>
</protein>
<dbReference type="PROSITE" id="PS50943">
    <property type="entry name" value="HTH_CROC1"/>
    <property type="match status" value="1"/>
</dbReference>
<dbReference type="RefSeq" id="WP_203373881.1">
    <property type="nucleotide sequence ID" value="NZ_JAENHP010000001.1"/>
</dbReference>
<dbReference type="InterPro" id="IPR010982">
    <property type="entry name" value="Lambda_DNA-bd_dom_sf"/>
</dbReference>
<dbReference type="SUPFAM" id="SSF47413">
    <property type="entry name" value="lambda repressor-like DNA-binding domains"/>
    <property type="match status" value="1"/>
</dbReference>
<keyword evidence="3" id="KW-1185">Reference proteome</keyword>
<dbReference type="Pfam" id="PF01381">
    <property type="entry name" value="HTH_3"/>
    <property type="match status" value="1"/>
</dbReference>
<organism evidence="2 3">
    <name type="scientific">Paractinoplanes ovalisporus</name>
    <dbReference type="NCBI Taxonomy" id="2810368"/>
    <lineage>
        <taxon>Bacteria</taxon>
        <taxon>Bacillati</taxon>
        <taxon>Actinomycetota</taxon>
        <taxon>Actinomycetes</taxon>
        <taxon>Micromonosporales</taxon>
        <taxon>Micromonosporaceae</taxon>
        <taxon>Paractinoplanes</taxon>
    </lineage>
</organism>
<accession>A0ABS2A281</accession>
<proteinExistence type="predicted"/>